<proteinExistence type="predicted"/>
<evidence type="ECO:0000313" key="4">
    <source>
        <dbReference type="Proteomes" id="UP000321513"/>
    </source>
</evidence>
<dbReference type="Proteomes" id="UP000321513">
    <property type="component" value="Unassembled WGS sequence"/>
</dbReference>
<organism evidence="3 4">
    <name type="scientific">Segetibacter aerophilus</name>
    <dbReference type="NCBI Taxonomy" id="670293"/>
    <lineage>
        <taxon>Bacteria</taxon>
        <taxon>Pseudomonadati</taxon>
        <taxon>Bacteroidota</taxon>
        <taxon>Chitinophagia</taxon>
        <taxon>Chitinophagales</taxon>
        <taxon>Chitinophagaceae</taxon>
        <taxon>Segetibacter</taxon>
    </lineage>
</organism>
<dbReference type="AlphaFoldDB" id="A0A512BHE1"/>
<dbReference type="InterPro" id="IPR053148">
    <property type="entry name" value="PD-DEXK-like_domain"/>
</dbReference>
<keyword evidence="4" id="KW-1185">Reference proteome</keyword>
<dbReference type="Pfam" id="PF17761">
    <property type="entry name" value="DUF1016_N"/>
    <property type="match status" value="1"/>
</dbReference>
<dbReference type="InterPro" id="IPR041527">
    <property type="entry name" value="YhcG_N"/>
</dbReference>
<dbReference type="GO" id="GO:0003676">
    <property type="term" value="F:nucleic acid binding"/>
    <property type="evidence" value="ECO:0007669"/>
    <property type="project" value="InterPro"/>
</dbReference>
<evidence type="ECO:0008006" key="5">
    <source>
        <dbReference type="Google" id="ProtNLM"/>
    </source>
</evidence>
<gene>
    <name evidence="3" type="ORF">SAE01_38690</name>
</gene>
<dbReference type="PANTHER" id="PTHR30547">
    <property type="entry name" value="UNCHARACTERIZED PROTEIN YHCG-RELATED"/>
    <property type="match status" value="1"/>
</dbReference>
<dbReference type="InterPro" id="IPR009362">
    <property type="entry name" value="YhcG_C"/>
</dbReference>
<dbReference type="PANTHER" id="PTHR30547:SF0">
    <property type="entry name" value="BLR8175 PROTEIN"/>
    <property type="match status" value="1"/>
</dbReference>
<evidence type="ECO:0000259" key="1">
    <source>
        <dbReference type="Pfam" id="PF06250"/>
    </source>
</evidence>
<dbReference type="Gene3D" id="3.40.1350.10">
    <property type="match status" value="1"/>
</dbReference>
<comment type="caution">
    <text evidence="3">The sequence shown here is derived from an EMBL/GenBank/DDBJ whole genome shotgun (WGS) entry which is preliminary data.</text>
</comment>
<evidence type="ECO:0000313" key="3">
    <source>
        <dbReference type="EMBL" id="GEO11373.1"/>
    </source>
</evidence>
<name>A0A512BHE1_9BACT</name>
<accession>A0A512BHE1</accession>
<sequence length="361" mass="41961">MMSNITKDKAYKSWLEELKKRIQSAQIKAAIKVNTELLLLYWQLGKEIILKQEESSWGDSIMEQLSNDLTTAFPGMKGFSKRNLFYIRQWYLFYAEGFKRVPQLVAQLRENNIDPLNSEFVPQLVAQIPWGHNREIISKCHDVEEATFYVQQTIKKNWSRAVLVAQIETKLYQRQGKTIHNFDVTLAQPMADLARETFKNPYVFDFLTIGKEAQERDLERALVFQIQKFLLELGQGFAYIGKQYPIQVGNSDFFLDLLFYHTRLRCYIVVELKVTDFQPEFAGKLNFYLNVIDDQLRHASDQPSIGILLCKTPDKIVVEYALKNVNTPLGVAEYQLTEAIPDNLKGELPSIEDLERELKDE</sequence>
<reference evidence="3 4" key="1">
    <citation type="submission" date="2019-07" db="EMBL/GenBank/DDBJ databases">
        <title>Whole genome shotgun sequence of Segetibacter aerophilus NBRC 106135.</title>
        <authorList>
            <person name="Hosoyama A."/>
            <person name="Uohara A."/>
            <person name="Ohji S."/>
            <person name="Ichikawa N."/>
        </authorList>
    </citation>
    <scope>NUCLEOTIDE SEQUENCE [LARGE SCALE GENOMIC DNA]</scope>
    <source>
        <strain evidence="3 4">NBRC 106135</strain>
    </source>
</reference>
<feature type="domain" description="YhcG N-terminal" evidence="2">
    <location>
        <begin position="17"/>
        <end position="174"/>
    </location>
</feature>
<feature type="domain" description="YhcG PDDEXK nuclease" evidence="1">
    <location>
        <begin position="196"/>
        <end position="349"/>
    </location>
</feature>
<dbReference type="InterPro" id="IPR011856">
    <property type="entry name" value="tRNA_endonuc-like_dom_sf"/>
</dbReference>
<dbReference type="EMBL" id="BJYT01000019">
    <property type="protein sequence ID" value="GEO11373.1"/>
    <property type="molecule type" value="Genomic_DNA"/>
</dbReference>
<protein>
    <recommendedName>
        <fullName evidence="5">DUF1016 domain-containing protein</fullName>
    </recommendedName>
</protein>
<dbReference type="RefSeq" id="WP_246113285.1">
    <property type="nucleotide sequence ID" value="NZ_BJYT01000019.1"/>
</dbReference>
<evidence type="ECO:0000259" key="2">
    <source>
        <dbReference type="Pfam" id="PF17761"/>
    </source>
</evidence>
<dbReference type="Pfam" id="PF06250">
    <property type="entry name" value="YhcG_C"/>
    <property type="match status" value="1"/>
</dbReference>